<reference evidence="2" key="1">
    <citation type="submission" date="2023-03" db="EMBL/GenBank/DDBJ databases">
        <title>Massive genome expansion in bonnet fungi (Mycena s.s.) driven by repeated elements and novel gene families across ecological guilds.</title>
        <authorList>
            <consortium name="Lawrence Berkeley National Laboratory"/>
            <person name="Harder C.B."/>
            <person name="Miyauchi S."/>
            <person name="Viragh M."/>
            <person name="Kuo A."/>
            <person name="Thoen E."/>
            <person name="Andreopoulos B."/>
            <person name="Lu D."/>
            <person name="Skrede I."/>
            <person name="Drula E."/>
            <person name="Henrissat B."/>
            <person name="Morin E."/>
            <person name="Kohler A."/>
            <person name="Barry K."/>
            <person name="LaButti K."/>
            <person name="Morin E."/>
            <person name="Salamov A."/>
            <person name="Lipzen A."/>
            <person name="Mereny Z."/>
            <person name="Hegedus B."/>
            <person name="Baldrian P."/>
            <person name="Stursova M."/>
            <person name="Weitz H."/>
            <person name="Taylor A."/>
            <person name="Grigoriev I.V."/>
            <person name="Nagy L.G."/>
            <person name="Martin F."/>
            <person name="Kauserud H."/>
        </authorList>
    </citation>
    <scope>NUCLEOTIDE SEQUENCE</scope>
    <source>
        <strain evidence="2">CBHHK002</strain>
    </source>
</reference>
<accession>A0AAD7AQN8</accession>
<organism evidence="2 3">
    <name type="scientific">Mycena albidolilacea</name>
    <dbReference type="NCBI Taxonomy" id="1033008"/>
    <lineage>
        <taxon>Eukaryota</taxon>
        <taxon>Fungi</taxon>
        <taxon>Dikarya</taxon>
        <taxon>Basidiomycota</taxon>
        <taxon>Agaricomycotina</taxon>
        <taxon>Agaricomycetes</taxon>
        <taxon>Agaricomycetidae</taxon>
        <taxon>Agaricales</taxon>
        <taxon>Marasmiineae</taxon>
        <taxon>Mycenaceae</taxon>
        <taxon>Mycena</taxon>
    </lineage>
</organism>
<protein>
    <submittedName>
        <fullName evidence="2">Uncharacterized protein</fullName>
    </submittedName>
</protein>
<name>A0AAD7AQN8_9AGAR</name>
<evidence type="ECO:0000313" key="2">
    <source>
        <dbReference type="EMBL" id="KAJ7364604.1"/>
    </source>
</evidence>
<keyword evidence="1" id="KW-0812">Transmembrane</keyword>
<dbReference type="EMBL" id="JARIHO010000003">
    <property type="protein sequence ID" value="KAJ7364604.1"/>
    <property type="molecule type" value="Genomic_DNA"/>
</dbReference>
<evidence type="ECO:0000256" key="1">
    <source>
        <dbReference type="SAM" id="Phobius"/>
    </source>
</evidence>
<evidence type="ECO:0000313" key="3">
    <source>
        <dbReference type="Proteomes" id="UP001218218"/>
    </source>
</evidence>
<sequence>MFDPVKPTLISPTLLVHGSKMIAPNPINGVCFKSNIKFLAIKLQLRKNSINTLRRYFAGKSSARGLPKTFLEALTRLLFGALFELNMGVLLTPIGTFFLWLIAVGYRPILDNEHTAATILTLLAELFLCFASTRWGVVETPGFEPVFSMLTVFLVAENSPFLRDMYAVAYLLITAWLWNCLLRKTGMEGRTWRCTIVLGERPEILGGAAKAFMSGSGPDIRPGNDVDLNLK</sequence>
<keyword evidence="1" id="KW-1133">Transmembrane helix</keyword>
<proteinExistence type="predicted"/>
<dbReference type="Proteomes" id="UP001218218">
    <property type="component" value="Unassembled WGS sequence"/>
</dbReference>
<feature type="transmembrane region" description="Helical" evidence="1">
    <location>
        <begin position="165"/>
        <end position="182"/>
    </location>
</feature>
<dbReference type="AlphaFoldDB" id="A0AAD7AQN8"/>
<feature type="transmembrane region" description="Helical" evidence="1">
    <location>
        <begin position="77"/>
        <end position="104"/>
    </location>
</feature>
<gene>
    <name evidence="2" type="ORF">DFH08DRAFT_798929</name>
</gene>
<keyword evidence="3" id="KW-1185">Reference proteome</keyword>
<keyword evidence="1" id="KW-0472">Membrane</keyword>
<feature type="transmembrane region" description="Helical" evidence="1">
    <location>
        <begin position="116"/>
        <end position="137"/>
    </location>
</feature>
<comment type="caution">
    <text evidence="2">The sequence shown here is derived from an EMBL/GenBank/DDBJ whole genome shotgun (WGS) entry which is preliminary data.</text>
</comment>